<dbReference type="EMBL" id="SOGJ01000036">
    <property type="protein sequence ID" value="TFC95042.1"/>
    <property type="molecule type" value="Genomic_DNA"/>
</dbReference>
<dbReference type="InterPro" id="IPR003593">
    <property type="entry name" value="AAA+_ATPase"/>
</dbReference>
<feature type="domain" description="ABC transporter" evidence="4">
    <location>
        <begin position="3"/>
        <end position="240"/>
    </location>
</feature>
<protein>
    <submittedName>
        <fullName evidence="5">ABC transporter ATP-binding protein</fullName>
    </submittedName>
</protein>
<dbReference type="Pfam" id="PF00005">
    <property type="entry name" value="ABC_tran"/>
    <property type="match status" value="1"/>
</dbReference>
<evidence type="ECO:0000256" key="3">
    <source>
        <dbReference type="ARBA" id="ARBA00022840"/>
    </source>
</evidence>
<evidence type="ECO:0000259" key="4">
    <source>
        <dbReference type="PROSITE" id="PS50893"/>
    </source>
</evidence>
<gene>
    <name evidence="5" type="ORF">E3O65_15915</name>
</gene>
<dbReference type="PANTHER" id="PTHR24220">
    <property type="entry name" value="IMPORT ATP-BINDING PROTEIN"/>
    <property type="match status" value="1"/>
</dbReference>
<dbReference type="CDD" id="cd03255">
    <property type="entry name" value="ABC_MJ0796_LolCDE_FtsE"/>
    <property type="match status" value="1"/>
</dbReference>
<sequence length="243" mass="25877">MVLRAEDIRKSFRVRKGTPDVEVLNGISLSIAGGVTAIVGPSGSGKSTLLYCLAGLERPTSGRSVLLDQDLTTISARRLAVMYRERIGFVFQNFNLIPSLTAWENVALPQRLGGKRVDKKAVNDALDQVGLLTHSYDRPGTLSGGEQQRVAIARALANAPDILFADEPTGSLDSRSAATVNGYMRTVSERGGAVIFVTHDIPAACTADRVVVIRDGRLLVTLERPEPADILAALAAEIASATP</sequence>
<dbReference type="RefSeq" id="WP_134364702.1">
    <property type="nucleotide sequence ID" value="NZ_SOGJ01000036.1"/>
</dbReference>
<accession>A0ABY2IVI1</accession>
<dbReference type="InterPro" id="IPR015854">
    <property type="entry name" value="ABC_transpr_LolD-like"/>
</dbReference>
<evidence type="ECO:0000313" key="6">
    <source>
        <dbReference type="Proteomes" id="UP000298355"/>
    </source>
</evidence>
<name>A0ABY2IVI1_9MICO</name>
<evidence type="ECO:0000313" key="5">
    <source>
        <dbReference type="EMBL" id="TFC95042.1"/>
    </source>
</evidence>
<dbReference type="InterPro" id="IPR017871">
    <property type="entry name" value="ABC_transporter-like_CS"/>
</dbReference>
<evidence type="ECO:0000256" key="2">
    <source>
        <dbReference type="ARBA" id="ARBA00022741"/>
    </source>
</evidence>
<keyword evidence="3 5" id="KW-0067">ATP-binding</keyword>
<evidence type="ECO:0000256" key="1">
    <source>
        <dbReference type="ARBA" id="ARBA00022448"/>
    </source>
</evidence>
<dbReference type="SUPFAM" id="SSF52540">
    <property type="entry name" value="P-loop containing nucleoside triphosphate hydrolases"/>
    <property type="match status" value="1"/>
</dbReference>
<keyword evidence="2" id="KW-0547">Nucleotide-binding</keyword>
<organism evidence="5 6">
    <name type="scientific">Cryobacterium breve</name>
    <dbReference type="NCBI Taxonomy" id="1259258"/>
    <lineage>
        <taxon>Bacteria</taxon>
        <taxon>Bacillati</taxon>
        <taxon>Actinomycetota</taxon>
        <taxon>Actinomycetes</taxon>
        <taxon>Micrococcales</taxon>
        <taxon>Microbacteriaceae</taxon>
        <taxon>Cryobacterium</taxon>
    </lineage>
</organism>
<dbReference type="PROSITE" id="PS50893">
    <property type="entry name" value="ABC_TRANSPORTER_2"/>
    <property type="match status" value="1"/>
</dbReference>
<dbReference type="InterPro" id="IPR027417">
    <property type="entry name" value="P-loop_NTPase"/>
</dbReference>
<dbReference type="GO" id="GO:0005524">
    <property type="term" value="F:ATP binding"/>
    <property type="evidence" value="ECO:0007669"/>
    <property type="project" value="UniProtKB-KW"/>
</dbReference>
<reference evidence="5 6" key="1">
    <citation type="submission" date="2019-03" db="EMBL/GenBank/DDBJ databases">
        <title>Genomics of glacier-inhabiting Cryobacterium strains.</title>
        <authorList>
            <person name="Liu Q."/>
            <person name="Xin Y.-H."/>
        </authorList>
    </citation>
    <scope>NUCLEOTIDE SEQUENCE [LARGE SCALE GENOMIC DNA]</scope>
    <source>
        <strain evidence="5 6">TMT4-23</strain>
    </source>
</reference>
<dbReference type="PANTHER" id="PTHR24220:SF685">
    <property type="entry name" value="ABC TRANSPORTER RELATED"/>
    <property type="match status" value="1"/>
</dbReference>
<proteinExistence type="predicted"/>
<dbReference type="SMART" id="SM00382">
    <property type="entry name" value="AAA"/>
    <property type="match status" value="1"/>
</dbReference>
<dbReference type="InterPro" id="IPR003439">
    <property type="entry name" value="ABC_transporter-like_ATP-bd"/>
</dbReference>
<keyword evidence="1" id="KW-0813">Transport</keyword>
<keyword evidence="6" id="KW-1185">Reference proteome</keyword>
<dbReference type="InterPro" id="IPR017911">
    <property type="entry name" value="MacB-like_ATP-bd"/>
</dbReference>
<dbReference type="PROSITE" id="PS00211">
    <property type="entry name" value="ABC_TRANSPORTER_1"/>
    <property type="match status" value="1"/>
</dbReference>
<dbReference type="Gene3D" id="3.40.50.300">
    <property type="entry name" value="P-loop containing nucleotide triphosphate hydrolases"/>
    <property type="match status" value="1"/>
</dbReference>
<dbReference type="Proteomes" id="UP000298355">
    <property type="component" value="Unassembled WGS sequence"/>
</dbReference>
<comment type="caution">
    <text evidence="5">The sequence shown here is derived from an EMBL/GenBank/DDBJ whole genome shotgun (WGS) entry which is preliminary data.</text>
</comment>